<feature type="transmembrane region" description="Helical" evidence="1">
    <location>
        <begin position="84"/>
        <end position="103"/>
    </location>
</feature>
<keyword evidence="1" id="KW-1133">Transmembrane helix</keyword>
<name>A0ABN8DV30_9VIBR</name>
<evidence type="ECO:0000313" key="3">
    <source>
        <dbReference type="Proteomes" id="UP000838672"/>
    </source>
</evidence>
<dbReference type="EMBL" id="CAKLDI010000001">
    <property type="protein sequence ID" value="CAH0534183.1"/>
    <property type="molecule type" value="Genomic_DNA"/>
</dbReference>
<protein>
    <recommendedName>
        <fullName evidence="4">DUF2069 domain-containing protein</fullName>
    </recommendedName>
</protein>
<organism evidence="2 3">
    <name type="scientific">Vibrio stylophorae</name>
    <dbReference type="NCBI Taxonomy" id="659351"/>
    <lineage>
        <taxon>Bacteria</taxon>
        <taxon>Pseudomonadati</taxon>
        <taxon>Pseudomonadota</taxon>
        <taxon>Gammaproteobacteria</taxon>
        <taxon>Vibrionales</taxon>
        <taxon>Vibrionaceae</taxon>
        <taxon>Vibrio</taxon>
    </lineage>
</organism>
<keyword evidence="1" id="KW-0812">Transmembrane</keyword>
<feature type="transmembrane region" description="Helical" evidence="1">
    <location>
        <begin position="32"/>
        <end position="51"/>
    </location>
</feature>
<keyword evidence="3" id="KW-1185">Reference proteome</keyword>
<gene>
    <name evidence="2" type="ORF">VST7929_02091</name>
</gene>
<proteinExistence type="predicted"/>
<evidence type="ECO:0008006" key="4">
    <source>
        <dbReference type="Google" id="ProtNLM"/>
    </source>
</evidence>
<feature type="transmembrane region" description="Helical" evidence="1">
    <location>
        <begin position="109"/>
        <end position="130"/>
    </location>
</feature>
<dbReference type="Proteomes" id="UP000838672">
    <property type="component" value="Unassembled WGS sequence"/>
</dbReference>
<dbReference type="InterPro" id="IPR018643">
    <property type="entry name" value="DUF2069_membrane"/>
</dbReference>
<comment type="caution">
    <text evidence="2">The sequence shown here is derived from an EMBL/GenBank/DDBJ whole genome shotgun (WGS) entry which is preliminary data.</text>
</comment>
<evidence type="ECO:0000256" key="1">
    <source>
        <dbReference type="SAM" id="Phobius"/>
    </source>
</evidence>
<dbReference type="Pfam" id="PF09842">
    <property type="entry name" value="DUF2069"/>
    <property type="match status" value="1"/>
</dbReference>
<keyword evidence="1" id="KW-0472">Membrane</keyword>
<evidence type="ECO:0000313" key="2">
    <source>
        <dbReference type="EMBL" id="CAH0534183.1"/>
    </source>
</evidence>
<accession>A0ABN8DV30</accession>
<feature type="transmembrane region" description="Helical" evidence="1">
    <location>
        <begin position="57"/>
        <end position="77"/>
    </location>
</feature>
<sequence length="150" mass="17736">MVKKRPLVAHPRKYWHFLLKDQNKHKREGQNLALYSQLLLMLWVGSWHLWLSPHPHFSPLIITTLWLLPLALPLYAIGKRQVKALQYNGFLLMIYVIHGATLLLSNNEWQLAAIELILTLLCFSTQVMMIRRWHPPTQKKDKKAEIDNQR</sequence>
<reference evidence="2" key="1">
    <citation type="submission" date="2021-11" db="EMBL/GenBank/DDBJ databases">
        <authorList>
            <person name="Rodrigo-Torres L."/>
            <person name="Arahal R. D."/>
            <person name="Lucena T."/>
        </authorList>
    </citation>
    <scope>NUCLEOTIDE SEQUENCE</scope>
    <source>
        <strain evidence="2">CECT 7929</strain>
    </source>
</reference>